<accession>A0A936YWL3</accession>
<dbReference type="AlphaFoldDB" id="A0A936YWL3"/>
<keyword evidence="2" id="KW-0238">DNA-binding</keyword>
<dbReference type="RefSeq" id="WP_201663754.1">
    <property type="nucleotide sequence ID" value="NZ_JAEQNC010000020.1"/>
</dbReference>
<evidence type="ECO:0000259" key="1">
    <source>
        <dbReference type="Pfam" id="PF03869"/>
    </source>
</evidence>
<dbReference type="InterPro" id="IPR005569">
    <property type="entry name" value="Arc_DNA-bd_dom"/>
</dbReference>
<comment type="caution">
    <text evidence="2">The sequence shown here is derived from an EMBL/GenBank/DDBJ whole genome shotgun (WGS) entry which is preliminary data.</text>
</comment>
<evidence type="ECO:0000313" key="2">
    <source>
        <dbReference type="EMBL" id="MBL0375207.1"/>
    </source>
</evidence>
<name>A0A936YWL3_9HYPH</name>
<dbReference type="EMBL" id="JAEQNC010000020">
    <property type="protein sequence ID" value="MBL0375207.1"/>
    <property type="molecule type" value="Genomic_DNA"/>
</dbReference>
<proteinExistence type="predicted"/>
<keyword evidence="3" id="KW-1185">Reference proteome</keyword>
<sequence>MSSDQLKIRVPDGLRDRIKQIASQNRRSMNSEIVTMLKSVVGKTTETKKGEVTA</sequence>
<dbReference type="SUPFAM" id="SSF47598">
    <property type="entry name" value="Ribbon-helix-helix"/>
    <property type="match status" value="1"/>
</dbReference>
<dbReference type="GO" id="GO:0006355">
    <property type="term" value="P:regulation of DNA-templated transcription"/>
    <property type="evidence" value="ECO:0007669"/>
    <property type="project" value="InterPro"/>
</dbReference>
<protein>
    <submittedName>
        <fullName evidence="2">Arc family DNA-binding protein</fullName>
    </submittedName>
</protein>
<dbReference type="Proteomes" id="UP000633219">
    <property type="component" value="Unassembled WGS sequence"/>
</dbReference>
<dbReference type="InterPro" id="IPR010985">
    <property type="entry name" value="Ribbon_hlx_hlx"/>
</dbReference>
<evidence type="ECO:0000313" key="3">
    <source>
        <dbReference type="Proteomes" id="UP000633219"/>
    </source>
</evidence>
<feature type="domain" description="Arc-like DNA binding" evidence="1">
    <location>
        <begin position="3"/>
        <end position="39"/>
    </location>
</feature>
<reference evidence="2" key="1">
    <citation type="submission" date="2021-01" db="EMBL/GenBank/DDBJ databases">
        <title>Rhizobium sp. strain KVB221 16S ribosomal RNA gene Genome sequencing and assembly.</title>
        <authorList>
            <person name="Kang M."/>
        </authorList>
    </citation>
    <scope>NUCLEOTIDE SEQUENCE</scope>
    <source>
        <strain evidence="2">KVB221</strain>
    </source>
</reference>
<dbReference type="Gene3D" id="1.10.1220.10">
    <property type="entry name" value="Met repressor-like"/>
    <property type="match status" value="1"/>
</dbReference>
<dbReference type="InterPro" id="IPR013321">
    <property type="entry name" value="Arc_rbn_hlx_hlx"/>
</dbReference>
<dbReference type="GO" id="GO:0003677">
    <property type="term" value="F:DNA binding"/>
    <property type="evidence" value="ECO:0007669"/>
    <property type="project" value="UniProtKB-KW"/>
</dbReference>
<gene>
    <name evidence="2" type="ORF">JJB09_24635</name>
</gene>
<organism evidence="2 3">
    <name type="scientific">Rhizobium setariae</name>
    <dbReference type="NCBI Taxonomy" id="2801340"/>
    <lineage>
        <taxon>Bacteria</taxon>
        <taxon>Pseudomonadati</taxon>
        <taxon>Pseudomonadota</taxon>
        <taxon>Alphaproteobacteria</taxon>
        <taxon>Hyphomicrobiales</taxon>
        <taxon>Rhizobiaceae</taxon>
        <taxon>Rhizobium/Agrobacterium group</taxon>
        <taxon>Rhizobium</taxon>
    </lineage>
</organism>
<dbReference type="Pfam" id="PF03869">
    <property type="entry name" value="Arc"/>
    <property type="match status" value="1"/>
</dbReference>